<feature type="domain" description="SnoaL-like" evidence="1">
    <location>
        <begin position="8"/>
        <end position="113"/>
    </location>
</feature>
<protein>
    <submittedName>
        <fullName evidence="2">Isomerase</fullName>
    </submittedName>
</protein>
<dbReference type="InterPro" id="IPR037401">
    <property type="entry name" value="SnoaL-like"/>
</dbReference>
<reference evidence="2 3" key="1">
    <citation type="submission" date="2021-01" db="EMBL/GenBank/DDBJ databases">
        <title>Whole genome shotgun sequence of Microbispora siamensis NBRC 104113.</title>
        <authorList>
            <person name="Komaki H."/>
            <person name="Tamura T."/>
        </authorList>
    </citation>
    <scope>NUCLEOTIDE SEQUENCE [LARGE SCALE GENOMIC DNA]</scope>
    <source>
        <strain evidence="2 3">NBRC 104113</strain>
    </source>
</reference>
<dbReference type="RefSeq" id="WP_204049606.1">
    <property type="nucleotide sequence ID" value="NZ_BOOF01000020.1"/>
</dbReference>
<evidence type="ECO:0000313" key="3">
    <source>
        <dbReference type="Proteomes" id="UP000660454"/>
    </source>
</evidence>
<dbReference type="Proteomes" id="UP000660454">
    <property type="component" value="Unassembled WGS sequence"/>
</dbReference>
<comment type="caution">
    <text evidence="2">The sequence shown here is derived from an EMBL/GenBank/DDBJ whole genome shotgun (WGS) entry which is preliminary data.</text>
</comment>
<dbReference type="SUPFAM" id="SSF54427">
    <property type="entry name" value="NTF2-like"/>
    <property type="match status" value="1"/>
</dbReference>
<dbReference type="Gene3D" id="3.10.450.50">
    <property type="match status" value="1"/>
</dbReference>
<accession>A0ABQ4GNS8</accession>
<gene>
    <name evidence="2" type="ORF">Msi02_38780</name>
</gene>
<dbReference type="Pfam" id="PF12680">
    <property type="entry name" value="SnoaL_2"/>
    <property type="match status" value="1"/>
</dbReference>
<sequence length="124" mass="13161">MTDYTAVAERYIAAWNERDAEARAKAVAELWTEDGGYTDPLAAVTGHDGIAAVIAGAQEMFPGFVFTLGGPVDGHHDTARFTWHLGPEGAEGAAEPVVIGFDVVALAEDGRIRNVYGFLDKVPA</sequence>
<keyword evidence="2" id="KW-0413">Isomerase</keyword>
<organism evidence="2 3">
    <name type="scientific">Microbispora siamensis</name>
    <dbReference type="NCBI Taxonomy" id="564413"/>
    <lineage>
        <taxon>Bacteria</taxon>
        <taxon>Bacillati</taxon>
        <taxon>Actinomycetota</taxon>
        <taxon>Actinomycetes</taxon>
        <taxon>Streptosporangiales</taxon>
        <taxon>Streptosporangiaceae</taxon>
        <taxon>Microbispora</taxon>
    </lineage>
</organism>
<dbReference type="InterPro" id="IPR032710">
    <property type="entry name" value="NTF2-like_dom_sf"/>
</dbReference>
<name>A0ABQ4GNS8_9ACTN</name>
<dbReference type="GO" id="GO:0016853">
    <property type="term" value="F:isomerase activity"/>
    <property type="evidence" value="ECO:0007669"/>
    <property type="project" value="UniProtKB-KW"/>
</dbReference>
<keyword evidence="3" id="KW-1185">Reference proteome</keyword>
<evidence type="ECO:0000259" key="1">
    <source>
        <dbReference type="Pfam" id="PF12680"/>
    </source>
</evidence>
<proteinExistence type="predicted"/>
<dbReference type="EMBL" id="BOOF01000020">
    <property type="protein sequence ID" value="GIH63061.1"/>
    <property type="molecule type" value="Genomic_DNA"/>
</dbReference>
<evidence type="ECO:0000313" key="2">
    <source>
        <dbReference type="EMBL" id="GIH63061.1"/>
    </source>
</evidence>